<evidence type="ECO:0000313" key="3">
    <source>
        <dbReference type="EMBL" id="KAJ6413082.1"/>
    </source>
</evidence>
<gene>
    <name evidence="3" type="ORF">OIU84_005985</name>
</gene>
<name>A0AAD6P1D3_9ROSI</name>
<evidence type="ECO:0000313" key="4">
    <source>
        <dbReference type="Proteomes" id="UP001162972"/>
    </source>
</evidence>
<dbReference type="EMBL" id="JAPFFJ010000013">
    <property type="protein sequence ID" value="KAJ6413082.1"/>
    <property type="molecule type" value="Genomic_DNA"/>
</dbReference>
<feature type="region of interest" description="Disordered" evidence="1">
    <location>
        <begin position="51"/>
        <end position="70"/>
    </location>
</feature>
<dbReference type="InterPro" id="IPR025757">
    <property type="entry name" value="MIP1_Leuzipper"/>
</dbReference>
<organism evidence="3 4">
    <name type="scientific">Salix udensis</name>
    <dbReference type="NCBI Taxonomy" id="889485"/>
    <lineage>
        <taxon>Eukaryota</taxon>
        <taxon>Viridiplantae</taxon>
        <taxon>Streptophyta</taxon>
        <taxon>Embryophyta</taxon>
        <taxon>Tracheophyta</taxon>
        <taxon>Spermatophyta</taxon>
        <taxon>Magnoliopsida</taxon>
        <taxon>eudicotyledons</taxon>
        <taxon>Gunneridae</taxon>
        <taxon>Pentapetalae</taxon>
        <taxon>rosids</taxon>
        <taxon>fabids</taxon>
        <taxon>Malpighiales</taxon>
        <taxon>Salicaceae</taxon>
        <taxon>Saliceae</taxon>
        <taxon>Salix</taxon>
    </lineage>
</organism>
<feature type="region of interest" description="Disordered" evidence="1">
    <location>
        <begin position="1"/>
        <end position="38"/>
    </location>
</feature>
<sequence>MFEGGEDSKMYGLKVTTRHKRSKSFPDKKGVQEDSLDSSFDASSRIKLNMGHLKNSKAEMTQSPKTEMQNSLKQEIPLLEKKLRDQFQVRQALEKALGYGTSSHESTSELSLPKPATEMIKEIAILEVEVVYLEQYLLSLYRKAFDQQASSVSPSNQNQSLKTPVTTPRRRLFDVSRPDISKKETSATETACQSLDNTWKETNSIGGEEKLINSGVHRCQSLLSEHTTFSNRASPPSESFW</sequence>
<evidence type="ECO:0000256" key="1">
    <source>
        <dbReference type="SAM" id="MobiDB-lite"/>
    </source>
</evidence>
<protein>
    <recommendedName>
        <fullName evidence="2">Ternary complex factor MIP1 leucine-zipper domain-containing protein</fullName>
    </recommendedName>
</protein>
<feature type="compositionally biased region" description="Polar residues" evidence="1">
    <location>
        <begin position="58"/>
        <end position="70"/>
    </location>
</feature>
<evidence type="ECO:0000259" key="2">
    <source>
        <dbReference type="Pfam" id="PF14389"/>
    </source>
</evidence>
<reference evidence="3 4" key="1">
    <citation type="journal article" date="2023" name="Int. J. Mol. Sci.">
        <title>De Novo Assembly and Annotation of 11 Diverse Shrub Willow (Salix) Genomes Reveals Novel Gene Organization in Sex-Linked Regions.</title>
        <authorList>
            <person name="Hyden B."/>
            <person name="Feng K."/>
            <person name="Yates T.B."/>
            <person name="Jawdy S."/>
            <person name="Cereghino C."/>
            <person name="Smart L.B."/>
            <person name="Muchero W."/>
        </authorList>
    </citation>
    <scope>NUCLEOTIDE SEQUENCE [LARGE SCALE GENOMIC DNA]</scope>
    <source>
        <tissue evidence="3">Shoot tip</tissue>
    </source>
</reference>
<dbReference type="Proteomes" id="UP001162972">
    <property type="component" value="Chromosome 5"/>
</dbReference>
<dbReference type="Pfam" id="PF14389">
    <property type="entry name" value="Lzipper-MIP1"/>
    <property type="match status" value="1"/>
</dbReference>
<dbReference type="PANTHER" id="PTHR23054">
    <property type="entry name" value="TERNARY COMPLEX FACTOR MIP1, LEUCINE-ZIPPER-RELATED"/>
    <property type="match status" value="1"/>
</dbReference>
<proteinExistence type="predicted"/>
<accession>A0AAD6P1D3</accession>
<dbReference type="AlphaFoldDB" id="A0AAD6P1D3"/>
<keyword evidence="4" id="KW-1185">Reference proteome</keyword>
<comment type="caution">
    <text evidence="3">The sequence shown here is derived from an EMBL/GenBank/DDBJ whole genome shotgun (WGS) entry which is preliminary data.</text>
</comment>
<dbReference type="PANTHER" id="PTHR23054:SF18">
    <property type="entry name" value="TERNARY COMPLEX FACTOR MIP1, LEUCINE-ZIPPER"/>
    <property type="match status" value="1"/>
</dbReference>
<feature type="domain" description="Ternary complex factor MIP1 leucine-zipper" evidence="2">
    <location>
        <begin position="66"/>
        <end position="147"/>
    </location>
</feature>